<accession>A0ABX1PDZ6</accession>
<feature type="domain" description="Filamentous haemagglutinin FhaB/tRNA nuclease CdiA-like TPS" evidence="1">
    <location>
        <begin position="40"/>
        <end position="123"/>
    </location>
</feature>
<comment type="caution">
    <text evidence="2">The sequence shown here is derived from an EMBL/GenBank/DDBJ whole genome shotgun (WGS) entry which is preliminary data.</text>
</comment>
<dbReference type="InterPro" id="IPR008638">
    <property type="entry name" value="FhaB/CdiA-like_TPS"/>
</dbReference>
<dbReference type="EMBL" id="QMEB01000230">
    <property type="protein sequence ID" value="NMG22193.1"/>
    <property type="molecule type" value="Genomic_DNA"/>
</dbReference>
<keyword evidence="3" id="KW-1185">Reference proteome</keyword>
<protein>
    <recommendedName>
        <fullName evidence="1">Filamentous haemagglutinin FhaB/tRNA nuclease CdiA-like TPS domain-containing protein</fullName>
    </recommendedName>
</protein>
<dbReference type="InterPro" id="IPR011050">
    <property type="entry name" value="Pectin_lyase_fold/virulence"/>
</dbReference>
<evidence type="ECO:0000313" key="3">
    <source>
        <dbReference type="Proteomes" id="UP000718564"/>
    </source>
</evidence>
<reference evidence="2 3" key="1">
    <citation type="submission" date="2018-06" db="EMBL/GenBank/DDBJ databases">
        <title>Comparative genomics of Brasilonema spp. strains.</title>
        <authorList>
            <person name="Alvarenga D.O."/>
            <person name="Fiore M.F."/>
            <person name="Varani A.M."/>
        </authorList>
    </citation>
    <scope>NUCLEOTIDE SEQUENCE [LARGE SCALE GENOMIC DNA]</scope>
    <source>
        <strain evidence="2 3">SPC951</strain>
    </source>
</reference>
<feature type="non-terminal residue" evidence="2">
    <location>
        <position position="1"/>
    </location>
</feature>
<dbReference type="Gene3D" id="2.160.20.10">
    <property type="entry name" value="Single-stranded right-handed beta-helix, Pectin lyase-like"/>
    <property type="match status" value="3"/>
</dbReference>
<dbReference type="Proteomes" id="UP000718564">
    <property type="component" value="Unassembled WGS sequence"/>
</dbReference>
<organism evidence="2 3">
    <name type="scientific">Brasilonema bromeliae SPC951</name>
    <dbReference type="NCBI Taxonomy" id="385972"/>
    <lineage>
        <taxon>Bacteria</taxon>
        <taxon>Bacillati</taxon>
        <taxon>Cyanobacteriota</taxon>
        <taxon>Cyanophyceae</taxon>
        <taxon>Nostocales</taxon>
        <taxon>Scytonemataceae</taxon>
        <taxon>Brasilonema</taxon>
        <taxon>Bromeliae group (in: Brasilonema)</taxon>
    </lineage>
</organism>
<dbReference type="SUPFAM" id="SSF51126">
    <property type="entry name" value="Pectin lyase-like"/>
    <property type="match status" value="4"/>
</dbReference>
<dbReference type="RefSeq" id="WP_169157405.1">
    <property type="nucleotide sequence ID" value="NZ_CAWPJE010000228.1"/>
</dbReference>
<proteinExistence type="predicted"/>
<evidence type="ECO:0000259" key="1">
    <source>
        <dbReference type="Pfam" id="PF05860"/>
    </source>
</evidence>
<gene>
    <name evidence="2" type="ORF">DP116_23160</name>
</gene>
<dbReference type="InterPro" id="IPR012334">
    <property type="entry name" value="Pectin_lyas_fold"/>
</dbReference>
<dbReference type="Pfam" id="PF05860">
    <property type="entry name" value="TPS"/>
    <property type="match status" value="1"/>
</dbReference>
<evidence type="ECO:0000313" key="2">
    <source>
        <dbReference type="EMBL" id="NMG22193.1"/>
    </source>
</evidence>
<sequence>NPALLTVNPSALFFNQIAAAARIENNSASAGKNPAGFDAFGLRVPDGKSLLLVGGNISMQGGRLNAYGGRVELGGLISPGNVGLNVDGNKLSLDFPASSTRADISLTNGASVFVQAGGGGDIVINSRNLEVSGSQLIAGFGEGLGNAGAKAGDITLGATEQIKVVNSYIFNNVGAGAAGNGGNIRINADSLSVFNGAQLSAATLGKGDAGSVIIDARKNVSFDGVRDRQYPSAAFGDVGQGGEGNGGGIYITTGELSVTNGAQLQASTYGKGDAGNVIIDASKRVSFDGVVDGVYTFNSYAASYVVNGAQGKGGNIQITTGELSVTNGARLQTYTNGKGDAGNVIIDASKDVSFDGSSIFSIVGQKGEGNGGNIRINADSLSVFNGAQLQAITNGKGDAGNVIIDARKDVSFDGSSIFSIVGQTGEGKGGNIRINADSLSVFNGAQLQATTNGKGDGGSVIINARKNVSFDGVRDRQYPSAAFGDVGQGGEGNGGGIYITTGELSVTNGAQLQASTYGKGDAGNVIIDASKRVSFDGVVDGVYTFNSYAASYVVNGAQGKGGNIQITTGELSVTNGAQIYADTAGKGDAGNIQIKANNSISVFGTSSISGSSSALFTSTTSTGKGGNIIVDTNAFRTSDGGVLNAQTFNDGEGGSITVTAKLVEVLNGGQLLATSSGNGRAGKITVNATDRIIVNGTDATYVDRVKKFGTKVPNAFATKGVDNVSVDEVNKPASGLFVRSQSSGSAGDIEVTSPQIRLDNSGRFIAESASGNGGNITLQIRDLLLLRGGSLISATAGTAQAGGNGGKIEINTPKGFIVAFPGQNNDITANAFNGSGGVVKIKAAGIYEIKPLSRDDLEGLPPTDRDPRKLPTNDITAVSQEGGPQLDGLITINNPNADLSYSFVSLPADVFDPSKQIAQGCSAFDQPNASDFKVTGRGGLPPSPDEPLSSDAVWEDTRLGATTAQRLDSKTTATKPKSESDTVEIIPATGWVFNGKGEVTLVSNGSSTNNLGTTPATCLAR</sequence>
<name>A0ABX1PDZ6_9CYAN</name>